<dbReference type="Gene3D" id="2.60.120.40">
    <property type="match status" value="1"/>
</dbReference>
<dbReference type="InterPro" id="IPR001073">
    <property type="entry name" value="C1q_dom"/>
</dbReference>
<name>A0ABD2PKG5_9PLAT</name>
<keyword evidence="3" id="KW-0732">Signal</keyword>
<dbReference type="PANTHER" id="PTHR22923">
    <property type="entry name" value="CEREBELLIN-RELATED"/>
    <property type="match status" value="1"/>
</dbReference>
<dbReference type="PROSITE" id="PS50871">
    <property type="entry name" value="C1Q"/>
    <property type="match status" value="1"/>
</dbReference>
<gene>
    <name evidence="5" type="primary">CAPRIN1_2</name>
    <name evidence="5" type="ORF">Ciccas_013686</name>
</gene>
<evidence type="ECO:0000313" key="5">
    <source>
        <dbReference type="EMBL" id="KAL3307789.1"/>
    </source>
</evidence>
<dbReference type="Pfam" id="PF00386">
    <property type="entry name" value="C1q"/>
    <property type="match status" value="1"/>
</dbReference>
<evidence type="ECO:0000256" key="2">
    <source>
        <dbReference type="ARBA" id="ARBA00022525"/>
    </source>
</evidence>
<evidence type="ECO:0000256" key="1">
    <source>
        <dbReference type="ARBA" id="ARBA00004613"/>
    </source>
</evidence>
<dbReference type="InterPro" id="IPR050822">
    <property type="entry name" value="Cerebellin_Synaptic_Org"/>
</dbReference>
<evidence type="ECO:0000256" key="3">
    <source>
        <dbReference type="ARBA" id="ARBA00022729"/>
    </source>
</evidence>
<proteinExistence type="predicted"/>
<sequence length="164" mass="18142">MTLFLCNPTEDVSDAEVKRLKERLGQFRQVAFYAGLMNSSSIQRNRNVKEPTRLVMDTVITNVGGGYRPAEGVFVAPFAGLYAFVLTVSASQNEGGNHALVVVNMTKNGVNVMHPWALGKPWATSSMQCILDLQIDDLIELNIRPDSRIPFGEMCTTFSGFLMH</sequence>
<dbReference type="GO" id="GO:0005576">
    <property type="term" value="C:extracellular region"/>
    <property type="evidence" value="ECO:0007669"/>
    <property type="project" value="UniProtKB-SubCell"/>
</dbReference>
<accession>A0ABD2PKG5</accession>
<dbReference type="EMBL" id="JBJKFK010006487">
    <property type="protein sequence ID" value="KAL3307789.1"/>
    <property type="molecule type" value="Genomic_DNA"/>
</dbReference>
<reference evidence="5 6" key="1">
    <citation type="submission" date="2024-11" db="EMBL/GenBank/DDBJ databases">
        <title>Adaptive evolution of stress response genes in parasites aligns with host niche diversity.</title>
        <authorList>
            <person name="Hahn C."/>
            <person name="Resl P."/>
        </authorList>
    </citation>
    <scope>NUCLEOTIDE SEQUENCE [LARGE SCALE GENOMIC DNA]</scope>
    <source>
        <strain evidence="5">EGGRZ-B1_66</strain>
        <tissue evidence="5">Body</tissue>
    </source>
</reference>
<protein>
    <submittedName>
        <fullName evidence="5">Cell cycle associated protein 1</fullName>
    </submittedName>
</protein>
<evidence type="ECO:0000313" key="6">
    <source>
        <dbReference type="Proteomes" id="UP001626550"/>
    </source>
</evidence>
<dbReference type="SMART" id="SM00110">
    <property type="entry name" value="C1Q"/>
    <property type="match status" value="1"/>
</dbReference>
<keyword evidence="2" id="KW-0964">Secreted</keyword>
<comment type="subcellular location">
    <subcellularLocation>
        <location evidence="1">Secreted</location>
    </subcellularLocation>
</comment>
<dbReference type="Proteomes" id="UP001626550">
    <property type="component" value="Unassembled WGS sequence"/>
</dbReference>
<evidence type="ECO:0000259" key="4">
    <source>
        <dbReference type="PROSITE" id="PS50871"/>
    </source>
</evidence>
<keyword evidence="6" id="KW-1185">Reference proteome</keyword>
<feature type="domain" description="C1q" evidence="4">
    <location>
        <begin position="25"/>
        <end position="164"/>
    </location>
</feature>
<organism evidence="5 6">
    <name type="scientific">Cichlidogyrus casuarinus</name>
    <dbReference type="NCBI Taxonomy" id="1844966"/>
    <lineage>
        <taxon>Eukaryota</taxon>
        <taxon>Metazoa</taxon>
        <taxon>Spiralia</taxon>
        <taxon>Lophotrochozoa</taxon>
        <taxon>Platyhelminthes</taxon>
        <taxon>Monogenea</taxon>
        <taxon>Monopisthocotylea</taxon>
        <taxon>Dactylogyridea</taxon>
        <taxon>Ancyrocephalidae</taxon>
        <taxon>Cichlidogyrus</taxon>
    </lineage>
</organism>
<dbReference type="InterPro" id="IPR008983">
    <property type="entry name" value="Tumour_necrosis_fac-like_dom"/>
</dbReference>
<dbReference type="AlphaFoldDB" id="A0ABD2PKG5"/>
<dbReference type="PANTHER" id="PTHR22923:SF116">
    <property type="entry name" value="C1Q DOMAIN-CONTAINING PROTEIN"/>
    <property type="match status" value="1"/>
</dbReference>
<dbReference type="SUPFAM" id="SSF49842">
    <property type="entry name" value="TNF-like"/>
    <property type="match status" value="1"/>
</dbReference>
<dbReference type="PRINTS" id="PR00007">
    <property type="entry name" value="COMPLEMNTC1Q"/>
</dbReference>
<comment type="caution">
    <text evidence="5">The sequence shown here is derived from an EMBL/GenBank/DDBJ whole genome shotgun (WGS) entry which is preliminary data.</text>
</comment>